<accession>A0A3M3EPW2</accession>
<gene>
    <name evidence="2" type="ORF">ALQ77_00148</name>
</gene>
<dbReference type="EMBL" id="RBOJ01000056">
    <property type="protein sequence ID" value="RMM51667.1"/>
    <property type="molecule type" value="Genomic_DNA"/>
</dbReference>
<dbReference type="InterPro" id="IPR011004">
    <property type="entry name" value="Trimer_LpxA-like_sf"/>
</dbReference>
<evidence type="ECO:0000313" key="3">
    <source>
        <dbReference type="Proteomes" id="UP000270661"/>
    </source>
</evidence>
<organism evidence="2 3">
    <name type="scientific">Pseudomonas corrugata</name>
    <dbReference type="NCBI Taxonomy" id="47879"/>
    <lineage>
        <taxon>Bacteria</taxon>
        <taxon>Pseudomonadati</taxon>
        <taxon>Pseudomonadota</taxon>
        <taxon>Gammaproteobacteria</taxon>
        <taxon>Pseudomonadales</taxon>
        <taxon>Pseudomonadaceae</taxon>
        <taxon>Pseudomonas</taxon>
    </lineage>
</organism>
<dbReference type="PANTHER" id="PTHR43300">
    <property type="entry name" value="ACETYLTRANSFERASE"/>
    <property type="match status" value="1"/>
</dbReference>
<evidence type="ECO:0008006" key="4">
    <source>
        <dbReference type="Google" id="ProtNLM"/>
    </source>
</evidence>
<evidence type="ECO:0000313" key="2">
    <source>
        <dbReference type="EMBL" id="RMM51667.1"/>
    </source>
</evidence>
<sequence length="239" mass="26665">MAIAAQYSVASPEQNQFQAVQEAAPATLHDKVPTMKFLQKLKERKVRKHLKRLEKLERSPEKIRLRYPKYQIGVGTYGIPEVTEFGDDTVLKVGSYTSIAQGVKILLGGGHRMDWVSTFPFPLMIDEARHIPGSNPTKGDVVIGSDCWICAEAMILSGVTIGHGAVVAAGAVVTRDVEPYAVVGGNPCRFIRWRFEEPVRRALLESAWWEWPVEEVKSVSALLCSDNIEAFLDYARQRP</sequence>
<reference evidence="2 3" key="1">
    <citation type="submission" date="2018-08" db="EMBL/GenBank/DDBJ databases">
        <title>Recombination of ecologically and evolutionarily significant loci maintains genetic cohesion in the Pseudomonas syringae species complex.</title>
        <authorList>
            <person name="Dillon M."/>
            <person name="Thakur S."/>
            <person name="Almeida R.N.D."/>
            <person name="Weir B.S."/>
            <person name="Guttman D.S."/>
        </authorList>
    </citation>
    <scope>NUCLEOTIDE SEQUENCE [LARGE SCALE GENOMIC DNA]</scope>
    <source>
        <strain evidence="2 3">NCPPB2445</strain>
    </source>
</reference>
<dbReference type="Gene3D" id="2.160.10.10">
    <property type="entry name" value="Hexapeptide repeat proteins"/>
    <property type="match status" value="1"/>
</dbReference>
<dbReference type="Pfam" id="PF00132">
    <property type="entry name" value="Hexapep"/>
    <property type="match status" value="1"/>
</dbReference>
<name>A0A3M3EPW2_9PSED</name>
<dbReference type="InterPro" id="IPR050179">
    <property type="entry name" value="Trans_hexapeptide_repeat"/>
</dbReference>
<protein>
    <recommendedName>
        <fullName evidence="4">Acetyltransferase</fullName>
    </recommendedName>
</protein>
<dbReference type="Proteomes" id="UP000270661">
    <property type="component" value="Unassembled WGS sequence"/>
</dbReference>
<proteinExistence type="inferred from homology"/>
<dbReference type="InterPro" id="IPR001451">
    <property type="entry name" value="Hexapep"/>
</dbReference>
<keyword evidence="3" id="KW-1185">Reference proteome</keyword>
<dbReference type="STRING" id="47879.AXG94_10315"/>
<dbReference type="AlphaFoldDB" id="A0A3M3EPW2"/>
<dbReference type="SUPFAM" id="SSF51161">
    <property type="entry name" value="Trimeric LpxA-like enzymes"/>
    <property type="match status" value="1"/>
</dbReference>
<comment type="similarity">
    <text evidence="1">Belongs to the transferase hexapeptide repeat family.</text>
</comment>
<evidence type="ECO:0000256" key="1">
    <source>
        <dbReference type="ARBA" id="ARBA00007274"/>
    </source>
</evidence>
<dbReference type="CDD" id="cd03349">
    <property type="entry name" value="LbH_XAT"/>
    <property type="match status" value="1"/>
</dbReference>
<comment type="caution">
    <text evidence="2">The sequence shown here is derived from an EMBL/GenBank/DDBJ whole genome shotgun (WGS) entry which is preliminary data.</text>
</comment>
<dbReference type="PANTHER" id="PTHR43300:SF11">
    <property type="entry name" value="ACETYLTRANSFERASE RV3034C-RELATED"/>
    <property type="match status" value="1"/>
</dbReference>